<keyword evidence="7 8" id="KW-0539">Nucleus</keyword>
<dbReference type="OrthoDB" id="5785091at2759"/>
<evidence type="ECO:0000256" key="8">
    <source>
        <dbReference type="RuleBase" id="RU365072"/>
    </source>
</evidence>
<keyword evidence="6 8" id="KW-0906">Nuclear pore complex</keyword>
<reference evidence="9 10" key="1">
    <citation type="submission" date="2020-04" db="EMBL/GenBank/DDBJ databases">
        <authorList>
            <person name="Laetsch R D."/>
            <person name="Stevens L."/>
            <person name="Kumar S."/>
            <person name="Blaxter L. M."/>
        </authorList>
    </citation>
    <scope>NUCLEOTIDE SEQUENCE [LARGE SCALE GENOMIC DNA]</scope>
</reference>
<evidence type="ECO:0000313" key="9">
    <source>
        <dbReference type="EMBL" id="CAB3405315.1"/>
    </source>
</evidence>
<proteinExistence type="inferred from homology"/>
<keyword evidence="8" id="KW-0472">Membrane</keyword>
<accession>A0A8S1EV76</accession>
<dbReference type="PANTHER" id="PTHR13003:SF2">
    <property type="entry name" value="NUCLEAR PORE COMPLEX PROTEIN NUP107"/>
    <property type="match status" value="1"/>
</dbReference>
<protein>
    <recommendedName>
        <fullName evidence="8">Nuclear pore complex protein</fullName>
    </recommendedName>
</protein>
<dbReference type="GO" id="GO:0006606">
    <property type="term" value="P:protein import into nucleus"/>
    <property type="evidence" value="ECO:0007669"/>
    <property type="project" value="TreeGrafter"/>
</dbReference>
<dbReference type="GO" id="GO:0000973">
    <property type="term" value="P:post-transcriptional tethering of RNA polymerase II gene DNA at nuclear periphery"/>
    <property type="evidence" value="ECO:0007669"/>
    <property type="project" value="TreeGrafter"/>
</dbReference>
<evidence type="ECO:0000256" key="1">
    <source>
        <dbReference type="ARBA" id="ARBA00009510"/>
    </source>
</evidence>
<dbReference type="Proteomes" id="UP000494206">
    <property type="component" value="Unassembled WGS sequence"/>
</dbReference>
<dbReference type="Pfam" id="PF04121">
    <property type="entry name" value="Nup84_Nup100"/>
    <property type="match status" value="1"/>
</dbReference>
<evidence type="ECO:0000256" key="3">
    <source>
        <dbReference type="ARBA" id="ARBA00022816"/>
    </source>
</evidence>
<keyword evidence="4" id="KW-0653">Protein transport</keyword>
<keyword evidence="5 8" id="KW-0811">Translocation</keyword>
<keyword evidence="10" id="KW-1185">Reference proteome</keyword>
<comment type="subunit">
    <text evidence="8">Part of the nuclear pore complex (NPC).</text>
</comment>
<comment type="function">
    <text evidence="8">Functions as a component of the nuclear pore complex (NPC).</text>
</comment>
<dbReference type="InterPro" id="IPR007252">
    <property type="entry name" value="Nup84/Nup107"/>
</dbReference>
<dbReference type="Gene3D" id="1.20.190.50">
    <property type="match status" value="1"/>
</dbReference>
<dbReference type="AlphaFoldDB" id="A0A8S1EV76"/>
<keyword evidence="2 8" id="KW-0813">Transport</keyword>
<dbReference type="GO" id="GO:0006406">
    <property type="term" value="P:mRNA export from nucleus"/>
    <property type="evidence" value="ECO:0007669"/>
    <property type="project" value="TreeGrafter"/>
</dbReference>
<evidence type="ECO:0000313" key="10">
    <source>
        <dbReference type="Proteomes" id="UP000494206"/>
    </source>
</evidence>
<evidence type="ECO:0000256" key="4">
    <source>
        <dbReference type="ARBA" id="ARBA00022927"/>
    </source>
</evidence>
<dbReference type="GO" id="GO:0031965">
    <property type="term" value="C:nuclear membrane"/>
    <property type="evidence" value="ECO:0007669"/>
    <property type="project" value="UniProtKB-SubCell"/>
</dbReference>
<sequence length="825" mass="94194">MVTDLRASGDVSRTFRHTQDFESSFEIQQDDVDSDVETRRNNAAYKQLSNYHVALAEKLYSELCSLAFGEFDTASNEISPIMWTRLYNIFVEIERRTRHMPSDAKISIQSQRIASEAVQITSVLAIYAALPHEYAATRETSLLSHLILDDVEFRRIYALLLWSEKAISEQQYELGISKKVGHLECAGYLRNRSIAEFKRALISGPSSGASFDPDARGTDEDFNNEQRAMLTMFQLIRCGEAAKAAELAMKCGMGPLAAQLRLHAMLRNPDDVPLEVDSKNHAKEKRQHRAMYFKMLSKMIEMAKRDEDDAHMLLLNAMRGSLHPMLKIAETIVEKVWAHANAAFIGRLLAAEGSLSVGEAERLFNVPLTAKSILDELDAENRRTGEVLVLTKVIDYMLNDEIDELFALAKHQCEGYIPNYPNSGVNPITLDLFFHLVCVSYLKGYEMNDHGTVVVTSEFADLRHRFAPHRRMAAFYSRFLPRDSPQINFEIMETMKIIDTESEREIFAQSLRECELDFGKYACSLIKLRDEMMTIDEQIERWQWVLVGKEETALAAVEEMNRLIRNCLLEDKWETNVRSILRKAFEYNLPGALSGVMCEPPSSCPVLSLSDDEFDGAAPADAPETLAKVEHAMQEFVAHCTFMDLHNYMVTIALKTGIAMNYEPVRDEELEAIGGLKIKESRDWEASLRVRARAEMTLREEAMKRKTIDANARREMISQHIRNAMPLFESLLRNNGWRGEFFLAPRSTGDPMKRHRMELAKIRARFVPEFFRKFAIASAKIDEMLPFYDFLSSFDVDSGDLGIAHEEIRRLFETLANLNVNTEQN</sequence>
<comment type="similarity">
    <text evidence="1 8">Belongs to the nucleoporin Nup84/Nup107 family.</text>
</comment>
<evidence type="ECO:0000256" key="2">
    <source>
        <dbReference type="ARBA" id="ARBA00022448"/>
    </source>
</evidence>
<dbReference type="EMBL" id="CADEPM010000004">
    <property type="protein sequence ID" value="CAB3405315.1"/>
    <property type="molecule type" value="Genomic_DNA"/>
</dbReference>
<dbReference type="Gene3D" id="1.10.3450.20">
    <property type="match status" value="1"/>
</dbReference>
<dbReference type="GO" id="GO:0017056">
    <property type="term" value="F:structural constituent of nuclear pore"/>
    <property type="evidence" value="ECO:0007669"/>
    <property type="project" value="UniProtKB-UniRule"/>
</dbReference>
<comment type="caution">
    <text evidence="9">The sequence shown here is derived from an EMBL/GenBank/DDBJ whole genome shotgun (WGS) entry which is preliminary data.</text>
</comment>
<keyword evidence="3" id="KW-0509">mRNA transport</keyword>
<name>A0A8S1EV76_9PELO</name>
<evidence type="ECO:0000256" key="5">
    <source>
        <dbReference type="ARBA" id="ARBA00023010"/>
    </source>
</evidence>
<dbReference type="PANTHER" id="PTHR13003">
    <property type="entry name" value="NUP107-RELATED"/>
    <property type="match status" value="1"/>
</dbReference>
<evidence type="ECO:0000256" key="7">
    <source>
        <dbReference type="ARBA" id="ARBA00023242"/>
    </source>
</evidence>
<dbReference type="GO" id="GO:0031080">
    <property type="term" value="C:nuclear pore outer ring"/>
    <property type="evidence" value="ECO:0007669"/>
    <property type="project" value="TreeGrafter"/>
</dbReference>
<comment type="subcellular location">
    <subcellularLocation>
        <location evidence="8">Nucleus</location>
        <location evidence="8">Nuclear pore complex</location>
    </subcellularLocation>
    <subcellularLocation>
        <location evidence="8">Nucleus membrane</location>
    </subcellularLocation>
</comment>
<organism evidence="9 10">
    <name type="scientific">Caenorhabditis bovis</name>
    <dbReference type="NCBI Taxonomy" id="2654633"/>
    <lineage>
        <taxon>Eukaryota</taxon>
        <taxon>Metazoa</taxon>
        <taxon>Ecdysozoa</taxon>
        <taxon>Nematoda</taxon>
        <taxon>Chromadorea</taxon>
        <taxon>Rhabditida</taxon>
        <taxon>Rhabditina</taxon>
        <taxon>Rhabditomorpha</taxon>
        <taxon>Rhabditoidea</taxon>
        <taxon>Rhabditidae</taxon>
        <taxon>Peloderinae</taxon>
        <taxon>Caenorhabditis</taxon>
    </lineage>
</organism>
<evidence type="ECO:0000256" key="6">
    <source>
        <dbReference type="ARBA" id="ARBA00023132"/>
    </source>
</evidence>
<gene>
    <name evidence="9" type="ORF">CBOVIS_LOCUS7528</name>
</gene>